<name>A0A7Y8GXB3_9BURK</name>
<comment type="caution">
    <text evidence="2">The sequence shown here is derived from an EMBL/GenBank/DDBJ whole genome shotgun (WGS) entry which is preliminary data.</text>
</comment>
<dbReference type="RefSeq" id="WP_177135966.1">
    <property type="nucleotide sequence ID" value="NZ_VYGV01000011.1"/>
</dbReference>
<sequence length="376" mass="42125">MKLFAALDAVGAVRFVGEVERGSACGCFCPVCASPLVARQGQLKEWHFAHEASQERVECEVGALNMLRRVTAEMLLSKPLPVLSDYNQFVTGRSPSQVVTGVASWAAQIVPDGLSWDVRGTLSQPFLSGMLTTGVPFDAFILVNEQCPTFPPATDQERAHLVYWLATPVHSDFLRRTDLEQHIGRAGRWIWRSHPEYQGLVAAARHKAQQQAEADEIARMDCRARMREEWNRQELRSRQERDRFDAEWQAQKAAKDANLPDNTVPWAPDRKPYSSFLFYQLRDGQGSWVIYQLFDGSYRMVPLPEFDGWDEAMPPSVGIPEVDAEAYRTPELIAAMSYLAARAEQVRTTSSASEIEQLAGVGGFDTAPSAGERFEL</sequence>
<reference evidence="2 3" key="1">
    <citation type="submission" date="2019-09" db="EMBL/GenBank/DDBJ databases">
        <title>Hydrogenophaga aromatica sp. nov., isolated from a para-xylene-degrading enrichment culture.</title>
        <authorList>
            <person name="Tancsics A."/>
            <person name="Banerjee S."/>
        </authorList>
    </citation>
    <scope>NUCLEOTIDE SEQUENCE [LARGE SCALE GENOMIC DNA]</scope>
    <source>
        <strain evidence="2 3">D2P1</strain>
    </source>
</reference>
<organism evidence="2 3">
    <name type="scientific">Hydrogenophaga aromaticivorans</name>
    <dbReference type="NCBI Taxonomy" id="2610898"/>
    <lineage>
        <taxon>Bacteria</taxon>
        <taxon>Pseudomonadati</taxon>
        <taxon>Pseudomonadota</taxon>
        <taxon>Betaproteobacteria</taxon>
        <taxon>Burkholderiales</taxon>
        <taxon>Comamonadaceae</taxon>
        <taxon>Hydrogenophaga</taxon>
    </lineage>
</organism>
<protein>
    <recommendedName>
        <fullName evidence="1">Competence protein CoiA-like N-terminal domain-containing protein</fullName>
    </recommendedName>
</protein>
<dbReference type="EMBL" id="VYGV01000011">
    <property type="protein sequence ID" value="NWF46058.1"/>
    <property type="molecule type" value="Genomic_DNA"/>
</dbReference>
<evidence type="ECO:0000259" key="1">
    <source>
        <dbReference type="Pfam" id="PF25164"/>
    </source>
</evidence>
<dbReference type="Proteomes" id="UP000545507">
    <property type="component" value="Unassembled WGS sequence"/>
</dbReference>
<accession>A0A7Y8GXB3</accession>
<gene>
    <name evidence="2" type="ORF">F3K02_12465</name>
</gene>
<keyword evidence="3" id="KW-1185">Reference proteome</keyword>
<dbReference type="InterPro" id="IPR057253">
    <property type="entry name" value="CoiA-like_N"/>
</dbReference>
<proteinExistence type="predicted"/>
<feature type="domain" description="Competence protein CoiA-like N-terminal" evidence="1">
    <location>
        <begin position="27"/>
        <end position="54"/>
    </location>
</feature>
<evidence type="ECO:0000313" key="2">
    <source>
        <dbReference type="EMBL" id="NWF46058.1"/>
    </source>
</evidence>
<dbReference type="Pfam" id="PF25164">
    <property type="entry name" value="CoiA_N"/>
    <property type="match status" value="1"/>
</dbReference>
<evidence type="ECO:0000313" key="3">
    <source>
        <dbReference type="Proteomes" id="UP000545507"/>
    </source>
</evidence>
<dbReference type="AlphaFoldDB" id="A0A7Y8GXB3"/>